<evidence type="ECO:0000313" key="14">
    <source>
        <dbReference type="Proteomes" id="UP000260808"/>
    </source>
</evidence>
<dbReference type="EMBL" id="JAQMLA010000032">
    <property type="protein sequence ID" value="MDB8687255.1"/>
    <property type="molecule type" value="Genomic_DNA"/>
</dbReference>
<dbReference type="Proteomes" id="UP000283834">
    <property type="component" value="Unassembled WGS sequence"/>
</dbReference>
<dbReference type="SUPFAM" id="SSF55729">
    <property type="entry name" value="Acyl-CoA N-acyltransferases (Nat)"/>
    <property type="match status" value="1"/>
</dbReference>
<dbReference type="EMBL" id="QRIA01000013">
    <property type="protein sequence ID" value="RHG17671.1"/>
    <property type="molecule type" value="Genomic_DNA"/>
</dbReference>
<evidence type="ECO:0000313" key="3">
    <source>
        <dbReference type="EMBL" id="MDB8687255.1"/>
    </source>
</evidence>
<proteinExistence type="predicted"/>
<reference evidence="6" key="2">
    <citation type="journal article" date="2020" name="Cell Host Microbe">
        <title>Functional and Genomic Variation between Human-Derived Isolates of Lachnospiraceae Reveals Inter- and Intra-Species Diversity.</title>
        <authorList>
            <person name="Sorbara M.T."/>
            <person name="Littmann E.R."/>
            <person name="Fontana E."/>
            <person name="Moody T.U."/>
            <person name="Kohout C.E."/>
            <person name="Gjonbalaj M."/>
            <person name="Eaton V."/>
            <person name="Seok R."/>
            <person name="Leiner I.M."/>
            <person name="Pamer E.G."/>
        </authorList>
    </citation>
    <scope>NUCLEOTIDE SEQUENCE</scope>
    <source>
        <strain evidence="7">MSK.11.9</strain>
        <strain evidence="6">MSK.22.53</strain>
    </source>
</reference>
<dbReference type="PANTHER" id="PTHR43451:SF1">
    <property type="entry name" value="ACETYLTRANSFERASE"/>
    <property type="match status" value="1"/>
</dbReference>
<evidence type="ECO:0000313" key="2">
    <source>
        <dbReference type="EMBL" id="MCB5619961.1"/>
    </source>
</evidence>
<evidence type="ECO:0000313" key="4">
    <source>
        <dbReference type="EMBL" id="MDB8738146.1"/>
    </source>
</evidence>
<dbReference type="InterPro" id="IPR000182">
    <property type="entry name" value="GNAT_dom"/>
</dbReference>
<evidence type="ECO:0000313" key="18">
    <source>
        <dbReference type="Proteomes" id="UP000285697"/>
    </source>
</evidence>
<reference evidence="14 15" key="1">
    <citation type="submission" date="2018-08" db="EMBL/GenBank/DDBJ databases">
        <title>A genome reference for cultivated species of the human gut microbiota.</title>
        <authorList>
            <person name="Zou Y."/>
            <person name="Xue W."/>
            <person name="Luo G."/>
        </authorList>
    </citation>
    <scope>NUCLEOTIDE SEQUENCE [LARGE SCALE GENOMIC DNA]</scope>
    <source>
        <strain evidence="10 15">AF19-16AC</strain>
        <strain evidence="9 19">AF27-4BH</strain>
        <strain evidence="13 17">AF33-12</strain>
        <strain evidence="12 16">AM12-54</strain>
        <strain evidence="11 18">AM22-7AC</strain>
        <strain evidence="8 14">TF01-20-2</strain>
    </source>
</reference>
<dbReference type="Proteomes" id="UP001211731">
    <property type="component" value="Unassembled WGS sequence"/>
</dbReference>
<organism evidence="2 20">
    <name type="scientific">Mediterraneibacter gnavus</name>
    <name type="common">Ruminococcus gnavus</name>
    <dbReference type="NCBI Taxonomy" id="33038"/>
    <lineage>
        <taxon>Bacteria</taxon>
        <taxon>Bacillati</taxon>
        <taxon>Bacillota</taxon>
        <taxon>Clostridia</taxon>
        <taxon>Lachnospirales</taxon>
        <taxon>Lachnospiraceae</taxon>
        <taxon>Mediterraneibacter</taxon>
    </lineage>
</organism>
<dbReference type="EMBL" id="QRQE01000001">
    <property type="protein sequence ID" value="RHM81693.1"/>
    <property type="molecule type" value="Genomic_DNA"/>
</dbReference>
<dbReference type="EMBL" id="JAQMLR010000003">
    <property type="protein sequence ID" value="MDB8738146.1"/>
    <property type="molecule type" value="Genomic_DNA"/>
</dbReference>
<dbReference type="RefSeq" id="WP_004840681.1">
    <property type="nucleotide sequence ID" value="NZ_BAABSA010000004.1"/>
</dbReference>
<dbReference type="Proteomes" id="UP001297370">
    <property type="component" value="Unassembled WGS sequence"/>
</dbReference>
<dbReference type="AlphaFoldDB" id="A0A2N5NTN8"/>
<dbReference type="EMBL" id="QSSX01000020">
    <property type="protein sequence ID" value="RGM22806.1"/>
    <property type="molecule type" value="Genomic_DNA"/>
</dbReference>
<dbReference type="CDD" id="cd04301">
    <property type="entry name" value="NAT_SF"/>
    <property type="match status" value="1"/>
</dbReference>
<dbReference type="EMBL" id="JAJBOM010000018">
    <property type="protein sequence ID" value="MCB5619961.1"/>
    <property type="molecule type" value="Genomic_DNA"/>
</dbReference>
<dbReference type="EMBL" id="JAPZEG010000001">
    <property type="protein sequence ID" value="MDE1202396.1"/>
    <property type="molecule type" value="Genomic_DNA"/>
</dbReference>
<reference evidence="2" key="4">
    <citation type="submission" date="2021-10" db="EMBL/GenBank/DDBJ databases">
        <title>Collection of gut derived symbiotic bacterial strains cultured from healthy donors.</title>
        <authorList>
            <person name="Lin H."/>
            <person name="Littmann E."/>
            <person name="Claire K."/>
            <person name="Pamer E."/>
        </authorList>
    </citation>
    <scope>NUCLEOTIDE SEQUENCE</scope>
    <source>
        <strain evidence="2">MSK.23.18</strain>
    </source>
</reference>
<accession>A0A2N5NTN8</accession>
<dbReference type="InterPro" id="IPR052564">
    <property type="entry name" value="N-acetyltrans/Recomb-assoc"/>
</dbReference>
<feature type="domain" description="N-acetyltransferase" evidence="1">
    <location>
        <begin position="14"/>
        <end position="164"/>
    </location>
</feature>
<sequence length="168" mass="19578">MRIENEKRKEETKLILRVYKPADCKALTELFYETVHSVNTKDYTKEQVDAWADGNVDLEKWNQSFLEHYTVIAEEENGIIGFGDISDTGYLDRLYVHKAYQHQGIASAICDELEHYADQNVVETHASITARPFFESRGYMVIQEQGVVRKGVLLKNYRMEKQPLQKEK</sequence>
<keyword evidence="2" id="KW-0808">Transferase</keyword>
<dbReference type="EMBL" id="JAAIRM010000008">
    <property type="protein sequence ID" value="NSI18957.1"/>
    <property type="molecule type" value="Genomic_DNA"/>
</dbReference>
<evidence type="ECO:0000313" key="17">
    <source>
        <dbReference type="Proteomes" id="UP000285610"/>
    </source>
</evidence>
<evidence type="ECO:0000313" key="6">
    <source>
        <dbReference type="EMBL" id="NSI18957.1"/>
    </source>
</evidence>
<dbReference type="InterPro" id="IPR016181">
    <property type="entry name" value="Acyl_CoA_acyltransferase"/>
</dbReference>
<dbReference type="GeneID" id="57432296"/>
<reference evidence="3" key="6">
    <citation type="submission" date="2023-01" db="EMBL/GenBank/DDBJ databases">
        <title>Human gut microbiome strain richness.</title>
        <authorList>
            <person name="Chen-Liaw A."/>
        </authorList>
    </citation>
    <scope>NUCLEOTIDE SEQUENCE</scope>
    <source>
        <strain evidence="4">1001217st1_A9_1001217B_191108</strain>
        <strain evidence="3">RTP21484st1_H11_RTP21484_190118</strain>
    </source>
</reference>
<dbReference type="EC" id="2.3.1.-" evidence="2"/>
<evidence type="ECO:0000313" key="8">
    <source>
        <dbReference type="EMBL" id="RGM22806.1"/>
    </source>
</evidence>
<evidence type="ECO:0000313" key="11">
    <source>
        <dbReference type="EMBL" id="RHG17671.1"/>
    </source>
</evidence>
<name>A0A2N5NTN8_MEDGN</name>
<dbReference type="Proteomes" id="UP000285697">
    <property type="component" value="Unassembled WGS sequence"/>
</dbReference>
<dbReference type="Pfam" id="PF13673">
    <property type="entry name" value="Acetyltransf_10"/>
    <property type="match status" value="1"/>
</dbReference>
<evidence type="ECO:0000313" key="5">
    <source>
        <dbReference type="EMBL" id="MDE1202396.1"/>
    </source>
</evidence>
<keyword evidence="2" id="KW-0012">Acyltransferase</keyword>
<comment type="caution">
    <text evidence="2">The sequence shown here is derived from an EMBL/GenBank/DDBJ whole genome shotgun (WGS) entry which is preliminary data.</text>
</comment>
<evidence type="ECO:0000313" key="20">
    <source>
        <dbReference type="Proteomes" id="UP001297370"/>
    </source>
</evidence>
<dbReference type="Proteomes" id="UP000285610">
    <property type="component" value="Unassembled WGS sequence"/>
</dbReference>
<dbReference type="Proteomes" id="UP000283992">
    <property type="component" value="Unassembled WGS sequence"/>
</dbReference>
<dbReference type="GO" id="GO:0016747">
    <property type="term" value="F:acyltransferase activity, transferring groups other than amino-acyl groups"/>
    <property type="evidence" value="ECO:0007669"/>
    <property type="project" value="InterPro"/>
</dbReference>
<dbReference type="EMBL" id="QRTJ01000008">
    <property type="protein sequence ID" value="RGQ69024.1"/>
    <property type="molecule type" value="Genomic_DNA"/>
</dbReference>
<dbReference type="EMBL" id="JAAIRY010000025">
    <property type="protein sequence ID" value="NSI66149.1"/>
    <property type="molecule type" value="Genomic_DNA"/>
</dbReference>
<gene>
    <name evidence="12" type="ORF">DW142_10870</name>
    <name evidence="11" type="ORF">DW270_10710</name>
    <name evidence="10" type="ORF">DWX36_16330</name>
    <name evidence="9" type="ORF">DWY88_05935</name>
    <name evidence="13" type="ORF">DWZ50_00790</name>
    <name evidence="8" type="ORF">DXC31_09500</name>
    <name evidence="6" type="ORF">G4958_06280</name>
    <name evidence="7" type="ORF">G4981_12820</name>
    <name evidence="2" type="ORF">LIQ08_12495</name>
    <name evidence="5" type="ORF">O4N78_02180</name>
    <name evidence="4" type="ORF">PNU63_05035</name>
    <name evidence="3" type="ORF">PNW85_11300</name>
</gene>
<dbReference type="Gene3D" id="3.40.630.30">
    <property type="match status" value="1"/>
</dbReference>
<dbReference type="EMBL" id="QRLN01000015">
    <property type="protein sequence ID" value="RHJ10528.1"/>
    <property type="molecule type" value="Genomic_DNA"/>
</dbReference>
<dbReference type="PROSITE" id="PS51186">
    <property type="entry name" value="GNAT"/>
    <property type="match status" value="1"/>
</dbReference>
<evidence type="ECO:0000313" key="15">
    <source>
        <dbReference type="Proteomes" id="UP000283834"/>
    </source>
</evidence>
<evidence type="ECO:0000313" key="19">
    <source>
        <dbReference type="Proteomes" id="UP000286137"/>
    </source>
</evidence>
<dbReference type="Proteomes" id="UP001212160">
    <property type="component" value="Unassembled WGS sequence"/>
</dbReference>
<reference evidence="5" key="5">
    <citation type="submission" date="2022-12" db="EMBL/GenBank/DDBJ databases">
        <title>Genome of R. gnavus strain RSHDN_120.</title>
        <authorList>
            <person name="Abdugheni R."/>
        </authorList>
    </citation>
    <scope>NUCLEOTIDE SEQUENCE</scope>
    <source>
        <strain evidence="5">RSHDN_120</strain>
    </source>
</reference>
<evidence type="ECO:0000313" key="12">
    <source>
        <dbReference type="EMBL" id="RHJ10528.1"/>
    </source>
</evidence>
<evidence type="ECO:0000313" key="13">
    <source>
        <dbReference type="EMBL" id="RHM81693.1"/>
    </source>
</evidence>
<evidence type="ECO:0000313" key="16">
    <source>
        <dbReference type="Proteomes" id="UP000283992"/>
    </source>
</evidence>
<dbReference type="PANTHER" id="PTHR43451">
    <property type="entry name" value="ACETYLTRANSFERASE (GNAT) FAMILY PROTEIN"/>
    <property type="match status" value="1"/>
</dbReference>
<reference evidence="6" key="3">
    <citation type="submission" date="2020-02" db="EMBL/GenBank/DDBJ databases">
        <authorList>
            <person name="Littmann E."/>
            <person name="Sorbara M."/>
        </authorList>
    </citation>
    <scope>NUCLEOTIDE SEQUENCE</scope>
    <source>
        <strain evidence="7">MSK.11.9</strain>
        <strain evidence="6">MSK.22.53</strain>
    </source>
</reference>
<dbReference type="Proteomes" id="UP000260808">
    <property type="component" value="Unassembled WGS sequence"/>
</dbReference>
<evidence type="ECO:0000313" key="9">
    <source>
        <dbReference type="EMBL" id="RGQ69024.1"/>
    </source>
</evidence>
<dbReference type="Proteomes" id="UP001149331">
    <property type="component" value="Unassembled WGS sequence"/>
</dbReference>
<evidence type="ECO:0000313" key="10">
    <source>
        <dbReference type="EMBL" id="RGT35382.1"/>
    </source>
</evidence>
<evidence type="ECO:0000259" key="1">
    <source>
        <dbReference type="PROSITE" id="PS51186"/>
    </source>
</evidence>
<dbReference type="EMBL" id="QRWQ01000029">
    <property type="protein sequence ID" value="RGT35382.1"/>
    <property type="molecule type" value="Genomic_DNA"/>
</dbReference>
<evidence type="ECO:0000313" key="7">
    <source>
        <dbReference type="EMBL" id="NSI66149.1"/>
    </source>
</evidence>
<dbReference type="STRING" id="33038.GCA_900067245_00251"/>
<dbReference type="Proteomes" id="UP001296643">
    <property type="component" value="Unassembled WGS sequence"/>
</dbReference>
<dbReference type="Proteomes" id="UP001296581">
    <property type="component" value="Unassembled WGS sequence"/>
</dbReference>
<protein>
    <submittedName>
        <fullName evidence="2">GNAT family N-acetyltransferase</fullName>
        <ecNumber evidence="2">2.3.1.-</ecNumber>
    </submittedName>
</protein>
<dbReference type="Proteomes" id="UP000286137">
    <property type="component" value="Unassembled WGS sequence"/>
</dbReference>